<organism evidence="8 9">
    <name type="scientific">Roseibacillus persicicus</name>
    <dbReference type="NCBI Taxonomy" id="454148"/>
    <lineage>
        <taxon>Bacteria</taxon>
        <taxon>Pseudomonadati</taxon>
        <taxon>Verrucomicrobiota</taxon>
        <taxon>Verrucomicrobiia</taxon>
        <taxon>Verrucomicrobiales</taxon>
        <taxon>Verrucomicrobiaceae</taxon>
        <taxon>Roseibacillus</taxon>
    </lineage>
</organism>
<evidence type="ECO:0000256" key="1">
    <source>
        <dbReference type="ARBA" id="ARBA00004196"/>
    </source>
</evidence>
<dbReference type="PANTHER" id="PTHR42852:SF6">
    <property type="entry name" value="THIOL:DISULFIDE INTERCHANGE PROTEIN DSBE"/>
    <property type="match status" value="1"/>
</dbReference>
<evidence type="ECO:0000259" key="7">
    <source>
        <dbReference type="PROSITE" id="PS51352"/>
    </source>
</evidence>
<feature type="domain" description="Thioredoxin" evidence="7">
    <location>
        <begin position="22"/>
        <end position="166"/>
    </location>
</feature>
<evidence type="ECO:0000256" key="6">
    <source>
        <dbReference type="SAM" id="SignalP"/>
    </source>
</evidence>
<reference evidence="8" key="2">
    <citation type="submission" date="2020-09" db="EMBL/GenBank/DDBJ databases">
        <authorList>
            <person name="Sun Q."/>
            <person name="Kim S."/>
        </authorList>
    </citation>
    <scope>NUCLEOTIDE SEQUENCE</scope>
    <source>
        <strain evidence="8">KCTC 12988</strain>
    </source>
</reference>
<sequence length="376" mass="41459">MTRNFFRLGLLSCALTTSGWALAPGDSVTIDALSQSDFVQGEAPKSWEKDEVYILECWATWCGPCIAAIPHVDELHDKYHEKGLTVVGMNVFEEGREKAVKFVEKKGDGMSYPVAYVGRSGQFAKDWLKPAEVTSIPHAFVVKNGEYLFSAHPSQLTEELVTILLAGGEEADAEINEIRIQAKDKVEKNAAMMDFQFARIAKDVPAMEAAYEKASQLSTEAGTLAAMKIEITTAQKDWAETEKILRSLDDDRKGLNSVRSVGLSLEAEEEEVPESLLRGVLSRLESASSYHFMDAPLIAHLHWDLGEKDLAQTACQEMLEKKSLIPSELLAEFAASFTTGTPQTMSEFRQKVTTAMKKRSEDAKAAKKKAAAEKKG</sequence>
<gene>
    <name evidence="8" type="ORF">GCM10007100_11860</name>
</gene>
<dbReference type="AlphaFoldDB" id="A0A918TGZ7"/>
<dbReference type="InterPro" id="IPR013740">
    <property type="entry name" value="Redoxin"/>
</dbReference>
<evidence type="ECO:0000256" key="2">
    <source>
        <dbReference type="ARBA" id="ARBA00022748"/>
    </source>
</evidence>
<dbReference type="GO" id="GO:0016491">
    <property type="term" value="F:oxidoreductase activity"/>
    <property type="evidence" value="ECO:0007669"/>
    <property type="project" value="InterPro"/>
</dbReference>
<dbReference type="SUPFAM" id="SSF52833">
    <property type="entry name" value="Thioredoxin-like"/>
    <property type="match status" value="1"/>
</dbReference>
<keyword evidence="3" id="KW-1015">Disulfide bond</keyword>
<dbReference type="PANTHER" id="PTHR42852">
    <property type="entry name" value="THIOL:DISULFIDE INTERCHANGE PROTEIN DSBE"/>
    <property type="match status" value="1"/>
</dbReference>
<proteinExistence type="predicted"/>
<feature type="compositionally biased region" description="Basic and acidic residues" evidence="5">
    <location>
        <begin position="358"/>
        <end position="376"/>
    </location>
</feature>
<evidence type="ECO:0000256" key="4">
    <source>
        <dbReference type="ARBA" id="ARBA00023284"/>
    </source>
</evidence>
<accession>A0A918TGZ7</accession>
<dbReference type="PROSITE" id="PS51352">
    <property type="entry name" value="THIOREDOXIN_2"/>
    <property type="match status" value="1"/>
</dbReference>
<dbReference type="Gene3D" id="3.40.30.10">
    <property type="entry name" value="Glutaredoxin"/>
    <property type="match status" value="1"/>
</dbReference>
<evidence type="ECO:0000256" key="5">
    <source>
        <dbReference type="SAM" id="MobiDB-lite"/>
    </source>
</evidence>
<feature type="region of interest" description="Disordered" evidence="5">
    <location>
        <begin position="352"/>
        <end position="376"/>
    </location>
</feature>
<keyword evidence="6" id="KW-0732">Signal</keyword>
<dbReference type="Proteomes" id="UP000644507">
    <property type="component" value="Unassembled WGS sequence"/>
</dbReference>
<comment type="subcellular location">
    <subcellularLocation>
        <location evidence="1">Cell envelope</location>
    </subcellularLocation>
</comment>
<dbReference type="InterPro" id="IPR013766">
    <property type="entry name" value="Thioredoxin_domain"/>
</dbReference>
<keyword evidence="9" id="KW-1185">Reference proteome</keyword>
<dbReference type="Pfam" id="PF08534">
    <property type="entry name" value="Redoxin"/>
    <property type="match status" value="1"/>
</dbReference>
<dbReference type="EMBL" id="BMXI01000004">
    <property type="protein sequence ID" value="GHC47713.1"/>
    <property type="molecule type" value="Genomic_DNA"/>
</dbReference>
<comment type="caution">
    <text evidence="8">The sequence shown here is derived from an EMBL/GenBank/DDBJ whole genome shotgun (WGS) entry which is preliminary data.</text>
</comment>
<reference evidence="8" key="1">
    <citation type="journal article" date="2014" name="Int. J. Syst. Evol. Microbiol.">
        <title>Complete genome sequence of Corynebacterium casei LMG S-19264T (=DSM 44701T), isolated from a smear-ripened cheese.</title>
        <authorList>
            <consortium name="US DOE Joint Genome Institute (JGI-PGF)"/>
            <person name="Walter F."/>
            <person name="Albersmeier A."/>
            <person name="Kalinowski J."/>
            <person name="Ruckert C."/>
        </authorList>
    </citation>
    <scope>NUCLEOTIDE SEQUENCE</scope>
    <source>
        <strain evidence="8">KCTC 12988</strain>
    </source>
</reference>
<dbReference type="GO" id="GO:0030313">
    <property type="term" value="C:cell envelope"/>
    <property type="evidence" value="ECO:0007669"/>
    <property type="project" value="UniProtKB-SubCell"/>
</dbReference>
<dbReference type="GO" id="GO:0017004">
    <property type="term" value="P:cytochrome complex assembly"/>
    <property type="evidence" value="ECO:0007669"/>
    <property type="project" value="UniProtKB-KW"/>
</dbReference>
<feature type="chain" id="PRO_5037641379" description="Thioredoxin domain-containing protein" evidence="6">
    <location>
        <begin position="24"/>
        <end position="376"/>
    </location>
</feature>
<keyword evidence="2" id="KW-0201">Cytochrome c-type biogenesis</keyword>
<evidence type="ECO:0000313" key="8">
    <source>
        <dbReference type="EMBL" id="GHC47713.1"/>
    </source>
</evidence>
<name>A0A918TGZ7_9BACT</name>
<evidence type="ECO:0000256" key="3">
    <source>
        <dbReference type="ARBA" id="ARBA00023157"/>
    </source>
</evidence>
<dbReference type="InterPro" id="IPR050553">
    <property type="entry name" value="Thioredoxin_ResA/DsbE_sf"/>
</dbReference>
<protein>
    <recommendedName>
        <fullName evidence="7">Thioredoxin domain-containing protein</fullName>
    </recommendedName>
</protein>
<dbReference type="RefSeq" id="WP_189568269.1">
    <property type="nucleotide sequence ID" value="NZ_BMXI01000004.1"/>
</dbReference>
<evidence type="ECO:0000313" key="9">
    <source>
        <dbReference type="Proteomes" id="UP000644507"/>
    </source>
</evidence>
<feature type="signal peptide" evidence="6">
    <location>
        <begin position="1"/>
        <end position="23"/>
    </location>
</feature>
<keyword evidence="4" id="KW-0676">Redox-active center</keyword>
<dbReference type="CDD" id="cd02966">
    <property type="entry name" value="TlpA_like_family"/>
    <property type="match status" value="1"/>
</dbReference>
<dbReference type="InterPro" id="IPR036249">
    <property type="entry name" value="Thioredoxin-like_sf"/>
</dbReference>